<dbReference type="InterPro" id="IPR050963">
    <property type="entry name" value="Sirohydro_Cobaltochel/CbiX"/>
</dbReference>
<dbReference type="Proteomes" id="UP000256486">
    <property type="component" value="Unassembled WGS sequence"/>
</dbReference>
<dbReference type="EMBL" id="NBWZ01000001">
    <property type="protein sequence ID" value="RFA11359.1"/>
    <property type="molecule type" value="Genomic_DNA"/>
</dbReference>
<proteinExistence type="predicted"/>
<evidence type="ECO:0000256" key="1">
    <source>
        <dbReference type="ARBA" id="ARBA00022723"/>
    </source>
</evidence>
<dbReference type="AlphaFoldDB" id="A0A3E0VP21"/>
<dbReference type="GO" id="GO:0046872">
    <property type="term" value="F:metal ion binding"/>
    <property type="evidence" value="ECO:0007669"/>
    <property type="project" value="UniProtKB-KW"/>
</dbReference>
<dbReference type="PANTHER" id="PTHR33542:SF5">
    <property type="entry name" value="FERROCHELATASE CHE1"/>
    <property type="match status" value="1"/>
</dbReference>
<organism evidence="3 4">
    <name type="scientific">Subtercola boreus</name>
    <dbReference type="NCBI Taxonomy" id="120213"/>
    <lineage>
        <taxon>Bacteria</taxon>
        <taxon>Bacillati</taxon>
        <taxon>Actinomycetota</taxon>
        <taxon>Actinomycetes</taxon>
        <taxon>Micrococcales</taxon>
        <taxon>Microbacteriaceae</taxon>
        <taxon>Subtercola</taxon>
    </lineage>
</organism>
<gene>
    <name evidence="3" type="ORF">B7R54_17080</name>
</gene>
<name>A0A3E0VP21_9MICO</name>
<dbReference type="Gene3D" id="3.40.50.1400">
    <property type="match status" value="2"/>
</dbReference>
<accession>A0A3E0VP21</accession>
<dbReference type="SUPFAM" id="SSF53800">
    <property type="entry name" value="Chelatase"/>
    <property type="match status" value="1"/>
</dbReference>
<dbReference type="GO" id="GO:0016829">
    <property type="term" value="F:lyase activity"/>
    <property type="evidence" value="ECO:0007669"/>
    <property type="project" value="UniProtKB-KW"/>
</dbReference>
<evidence type="ECO:0000313" key="4">
    <source>
        <dbReference type="Proteomes" id="UP000256486"/>
    </source>
</evidence>
<protein>
    <recommendedName>
        <fullName evidence="5">Cobalamin biosynthesis protein CbiX</fullName>
    </recommendedName>
</protein>
<evidence type="ECO:0000256" key="2">
    <source>
        <dbReference type="ARBA" id="ARBA00023239"/>
    </source>
</evidence>
<keyword evidence="4" id="KW-1185">Reference proteome</keyword>
<dbReference type="Pfam" id="PF01903">
    <property type="entry name" value="CbiX"/>
    <property type="match status" value="2"/>
</dbReference>
<dbReference type="OrthoDB" id="7345302at2"/>
<reference evidence="3 4" key="1">
    <citation type="submission" date="2017-04" db="EMBL/GenBank/DDBJ databases">
        <title>Comparative genome analysis of Subtercola boreus.</title>
        <authorList>
            <person name="Cho Y.-J."/>
            <person name="Cho A."/>
            <person name="Kim O.-S."/>
            <person name="Lee J.-I."/>
        </authorList>
    </citation>
    <scope>NUCLEOTIDE SEQUENCE [LARGE SCALE GENOMIC DNA]</scope>
    <source>
        <strain evidence="3 4">K300</strain>
    </source>
</reference>
<dbReference type="PANTHER" id="PTHR33542">
    <property type="entry name" value="SIROHYDROCHLORIN FERROCHELATASE, CHLOROPLASTIC"/>
    <property type="match status" value="1"/>
</dbReference>
<keyword evidence="2" id="KW-0456">Lyase</keyword>
<evidence type="ECO:0000313" key="3">
    <source>
        <dbReference type="EMBL" id="RFA11359.1"/>
    </source>
</evidence>
<dbReference type="InterPro" id="IPR002762">
    <property type="entry name" value="CbiX-like"/>
</dbReference>
<comment type="caution">
    <text evidence="3">The sequence shown here is derived from an EMBL/GenBank/DDBJ whole genome shotgun (WGS) entry which is preliminary data.</text>
</comment>
<evidence type="ECO:0008006" key="5">
    <source>
        <dbReference type="Google" id="ProtNLM"/>
    </source>
</evidence>
<sequence>MDPPALLAISHGTSSTIGQRAVAALVDAVAIGCPVTALPGHVDVQQPDVPTVLSSLPRGRAAVIVPLLLSAGFHVHVDLVNDASVDDRIVTVARALGPDDRLVRVLARRLGQAGLLPDDAVVLGCAGSSDSRAVDDCFEMARRLGVVLHRPVTVGFISASAPALPSAIAEARRLNPGRRVVVSTYLLAPGYFNDLAHAMDADLATDPLLVQDAAAPPEIVSIVLDRYAESAAETAARQRPHTRLVAS</sequence>
<keyword evidence="1" id="KW-0479">Metal-binding</keyword>